<dbReference type="EMBL" id="BMYX01000024">
    <property type="protein sequence ID" value="GGY27453.1"/>
    <property type="molecule type" value="Genomic_DNA"/>
</dbReference>
<evidence type="ECO:0008006" key="3">
    <source>
        <dbReference type="Google" id="ProtNLM"/>
    </source>
</evidence>
<evidence type="ECO:0000313" key="1">
    <source>
        <dbReference type="EMBL" id="GGY27453.1"/>
    </source>
</evidence>
<organism evidence="1 2">
    <name type="scientific">Paludibacterium paludis</name>
    <dbReference type="NCBI Taxonomy" id="1225769"/>
    <lineage>
        <taxon>Bacteria</taxon>
        <taxon>Pseudomonadati</taxon>
        <taxon>Pseudomonadota</taxon>
        <taxon>Betaproteobacteria</taxon>
        <taxon>Neisseriales</taxon>
        <taxon>Chromobacteriaceae</taxon>
        <taxon>Paludibacterium</taxon>
    </lineage>
</organism>
<keyword evidence="2" id="KW-1185">Reference proteome</keyword>
<reference evidence="1" key="1">
    <citation type="journal article" date="2014" name="Int. J. Syst. Evol. Microbiol.">
        <title>Complete genome sequence of Corynebacterium casei LMG S-19264T (=DSM 44701T), isolated from a smear-ripened cheese.</title>
        <authorList>
            <consortium name="US DOE Joint Genome Institute (JGI-PGF)"/>
            <person name="Walter F."/>
            <person name="Albersmeier A."/>
            <person name="Kalinowski J."/>
            <person name="Ruckert C."/>
        </authorList>
    </citation>
    <scope>NUCLEOTIDE SEQUENCE</scope>
    <source>
        <strain evidence="1">KCTC 32182</strain>
    </source>
</reference>
<dbReference type="Pfam" id="PF11161">
    <property type="entry name" value="DUF2944"/>
    <property type="match status" value="1"/>
</dbReference>
<name>A0A918UBQ8_9NEIS</name>
<sequence length="180" mass="20437">MDEIVLKAMAKWPNTPAVYGWLRLDARGQWWIREERLGNPAMTDFFHRNYGRDSAGRFYVQNGPQRVYVSLDVAPYVASPGESGWLTLPWSEQDRARTAYMTPDGMLFLELGGELAVVDDRCLAGVVASGLPDWDGDMRHLPAWFIPSDQEARIPLCPETLPRLLSQYGIIREPKAQISR</sequence>
<accession>A0A918UBQ8</accession>
<dbReference type="InterPro" id="IPR021332">
    <property type="entry name" value="DUF2944"/>
</dbReference>
<protein>
    <recommendedName>
        <fullName evidence="3">DUF2946 family protein</fullName>
    </recommendedName>
</protein>
<comment type="caution">
    <text evidence="1">The sequence shown here is derived from an EMBL/GenBank/DDBJ whole genome shotgun (WGS) entry which is preliminary data.</text>
</comment>
<proteinExistence type="predicted"/>
<dbReference type="RefSeq" id="WP_189536474.1">
    <property type="nucleotide sequence ID" value="NZ_BMYX01000024.1"/>
</dbReference>
<evidence type="ECO:0000313" key="2">
    <source>
        <dbReference type="Proteomes" id="UP000645257"/>
    </source>
</evidence>
<dbReference type="AlphaFoldDB" id="A0A918UBQ8"/>
<dbReference type="Proteomes" id="UP000645257">
    <property type="component" value="Unassembled WGS sequence"/>
</dbReference>
<reference evidence="1" key="2">
    <citation type="submission" date="2020-09" db="EMBL/GenBank/DDBJ databases">
        <authorList>
            <person name="Sun Q."/>
            <person name="Kim S."/>
        </authorList>
    </citation>
    <scope>NUCLEOTIDE SEQUENCE</scope>
    <source>
        <strain evidence="1">KCTC 32182</strain>
    </source>
</reference>
<gene>
    <name evidence="1" type="ORF">GCM10011289_33600</name>
</gene>